<dbReference type="InterPro" id="IPR049874">
    <property type="entry name" value="ROK_cs"/>
</dbReference>
<proteinExistence type="inferred from homology"/>
<sequence>MSPSSHSIGKSHERATEQLRQRWVLGIDLGGTTIKFGLFQGDHLIWRNHIRTEEFDSLDSAFEACRQSVEETLRTSSKDLTDLSAIGLAMAGVLDPKEEALAETANLHRWHHLNFRQQLTDVFKKPVAVLNDADAAALAESVHGLCRAESLVLLTLGTGVGGGVIVNGRPLRGANGCGGEIGHATIQFDQDARLCGCGFPGHLEAYAGSAGVVQTANELMQSSQDESSLNSAKRLTPLAIANAAALGDRVATQTIDQTAIYIGRAISMLAHVLDPEVVLLGGAMNFGGPGTDIGKRFIEGVRAECLPRSLTQISRNLQIEFATLGNDAGIVGAAHFAQQLAEQEGSDSIR</sequence>
<gene>
    <name evidence="2" type="ORF">LOC71_22965</name>
</gene>
<dbReference type="SUPFAM" id="SSF53067">
    <property type="entry name" value="Actin-like ATPase domain"/>
    <property type="match status" value="1"/>
</dbReference>
<dbReference type="Gene3D" id="3.30.420.40">
    <property type="match status" value="2"/>
</dbReference>
<dbReference type="PANTHER" id="PTHR18964">
    <property type="entry name" value="ROK (REPRESSOR, ORF, KINASE) FAMILY"/>
    <property type="match status" value="1"/>
</dbReference>
<evidence type="ECO:0000313" key="2">
    <source>
        <dbReference type="EMBL" id="MCC9645151.1"/>
    </source>
</evidence>
<dbReference type="EMBL" id="JAJKFW010000063">
    <property type="protein sequence ID" value="MCC9645151.1"/>
    <property type="molecule type" value="Genomic_DNA"/>
</dbReference>
<dbReference type="InterPro" id="IPR043129">
    <property type="entry name" value="ATPase_NBD"/>
</dbReference>
<reference evidence="2" key="1">
    <citation type="submission" date="2021-11" db="EMBL/GenBank/DDBJ databases">
        <title>Genome sequence.</title>
        <authorList>
            <person name="Sun Q."/>
        </authorList>
    </citation>
    <scope>NUCLEOTIDE SEQUENCE</scope>
    <source>
        <strain evidence="2">JC740</strain>
    </source>
</reference>
<evidence type="ECO:0000256" key="1">
    <source>
        <dbReference type="ARBA" id="ARBA00006479"/>
    </source>
</evidence>
<dbReference type="Pfam" id="PF00480">
    <property type="entry name" value="ROK"/>
    <property type="match status" value="1"/>
</dbReference>
<name>A0ABS8NNK8_9BACT</name>
<comment type="similarity">
    <text evidence="1">Belongs to the ROK (NagC/XylR) family.</text>
</comment>
<protein>
    <submittedName>
        <fullName evidence="2">ROK family protein</fullName>
    </submittedName>
</protein>
<dbReference type="Proteomes" id="UP001430306">
    <property type="component" value="Unassembled WGS sequence"/>
</dbReference>
<dbReference type="PROSITE" id="PS01125">
    <property type="entry name" value="ROK"/>
    <property type="match status" value="1"/>
</dbReference>
<evidence type="ECO:0000313" key="3">
    <source>
        <dbReference type="Proteomes" id="UP001430306"/>
    </source>
</evidence>
<accession>A0ABS8NNK8</accession>
<dbReference type="InterPro" id="IPR000600">
    <property type="entry name" value="ROK"/>
</dbReference>
<dbReference type="PANTHER" id="PTHR18964:SF149">
    <property type="entry name" value="BIFUNCTIONAL UDP-N-ACETYLGLUCOSAMINE 2-EPIMERASE_N-ACETYLMANNOSAMINE KINASE"/>
    <property type="match status" value="1"/>
</dbReference>
<keyword evidence="3" id="KW-1185">Reference proteome</keyword>
<comment type="caution">
    <text evidence="2">The sequence shown here is derived from an EMBL/GenBank/DDBJ whole genome shotgun (WGS) entry which is preliminary data.</text>
</comment>
<dbReference type="RefSeq" id="WP_230276788.1">
    <property type="nucleotide sequence ID" value="NZ_JAJKFW010000063.1"/>
</dbReference>
<organism evidence="2 3">
    <name type="scientific">Rhodopirellula halodulae</name>
    <dbReference type="NCBI Taxonomy" id="2894198"/>
    <lineage>
        <taxon>Bacteria</taxon>
        <taxon>Pseudomonadati</taxon>
        <taxon>Planctomycetota</taxon>
        <taxon>Planctomycetia</taxon>
        <taxon>Pirellulales</taxon>
        <taxon>Pirellulaceae</taxon>
        <taxon>Rhodopirellula</taxon>
    </lineage>
</organism>